<dbReference type="GeneID" id="10329525"/>
<name>E3SNJ8_9CAUD</name>
<reference evidence="1 2" key="1">
    <citation type="journal article" date="2010" name="Environ. Microbiol.">
        <title>Genomic analysis of oceanic cyanobacterial myoviruses compared with T4-like myoviruses from diverse hosts and environments.</title>
        <authorList>
            <person name="Sullivan M.B."/>
            <person name="Huang K.H."/>
            <person name="Ignacio-Espinoza J.C."/>
            <person name="Berlin A.M."/>
            <person name="Kelly L."/>
            <person name="Weigele P.R."/>
            <person name="DeFrancesco A.S."/>
            <person name="Kern S.E."/>
            <person name="Thompson L.R."/>
            <person name="Young S."/>
            <person name="Yandava C."/>
            <person name="Fu R."/>
            <person name="Krastins B."/>
            <person name="Chase M."/>
            <person name="Sarracino D."/>
            <person name="Osburne M.S."/>
            <person name="Henn M.R."/>
            <person name="Chisholm S.W."/>
        </authorList>
    </citation>
    <scope>NUCLEOTIDE SEQUENCE [LARGE SCALE GENOMIC DNA]</scope>
    <source>
        <strain evidence="1">NATL1A-15</strain>
    </source>
</reference>
<proteinExistence type="predicted"/>
<keyword evidence="2" id="KW-1185">Reference proteome</keyword>
<organism evidence="1 2">
    <name type="scientific">Prochlorococcus phage P-SSM7</name>
    <dbReference type="NCBI Taxonomy" id="445688"/>
    <lineage>
        <taxon>Viruses</taxon>
        <taxon>Duplodnaviria</taxon>
        <taxon>Heunggongvirae</taxon>
        <taxon>Uroviricota</taxon>
        <taxon>Caudoviricetes</taxon>
        <taxon>Pantevenvirales</taxon>
        <taxon>Kyanoviridae</taxon>
        <taxon>Palaemonvirus</taxon>
        <taxon>Palaemonvirus pssm7</taxon>
    </lineage>
</organism>
<evidence type="ECO:0000313" key="2">
    <source>
        <dbReference type="Proteomes" id="UP000006532"/>
    </source>
</evidence>
<dbReference type="EMBL" id="GU071103">
    <property type="protein sequence ID" value="ADO99023.1"/>
    <property type="molecule type" value="Genomic_DNA"/>
</dbReference>
<dbReference type="Proteomes" id="UP000006532">
    <property type="component" value="Segment"/>
</dbReference>
<evidence type="ECO:0000313" key="1">
    <source>
        <dbReference type="EMBL" id="ADO99023.1"/>
    </source>
</evidence>
<sequence length="33" mass="3975">MLTRTVNLPPFIYKNGHYPNLQRFPRAIDILFQ</sequence>
<dbReference type="KEGG" id="vg:10329525"/>
<dbReference type="RefSeq" id="YP_004324911.1">
    <property type="nucleotide sequence ID" value="NC_015290.1"/>
</dbReference>
<accession>E3SNJ8</accession>
<gene>
    <name evidence="1" type="ORF">PSSM7_080</name>
</gene>
<protein>
    <submittedName>
        <fullName evidence="1">Uncharacterized protein</fullName>
    </submittedName>
</protein>